<evidence type="ECO:0000313" key="3">
    <source>
        <dbReference type="EMBL" id="VUC24141.1"/>
    </source>
</evidence>
<feature type="compositionally biased region" description="Polar residues" evidence="1">
    <location>
        <begin position="351"/>
        <end position="360"/>
    </location>
</feature>
<keyword evidence="4" id="KW-1185">Reference proteome</keyword>
<organism evidence="3 4">
    <name type="scientific">Bionectria ochroleuca</name>
    <name type="common">Gliocladium roseum</name>
    <dbReference type="NCBI Taxonomy" id="29856"/>
    <lineage>
        <taxon>Eukaryota</taxon>
        <taxon>Fungi</taxon>
        <taxon>Dikarya</taxon>
        <taxon>Ascomycota</taxon>
        <taxon>Pezizomycotina</taxon>
        <taxon>Sordariomycetes</taxon>
        <taxon>Hypocreomycetidae</taxon>
        <taxon>Hypocreales</taxon>
        <taxon>Bionectriaceae</taxon>
        <taxon>Clonostachys</taxon>
    </lineage>
</organism>
<keyword evidence="2" id="KW-0732">Signal</keyword>
<reference evidence="3 4" key="1">
    <citation type="submission" date="2019-06" db="EMBL/GenBank/DDBJ databases">
        <authorList>
            <person name="Broberg M."/>
        </authorList>
    </citation>
    <scope>NUCLEOTIDE SEQUENCE [LARGE SCALE GENOMIC DNA]</scope>
</reference>
<evidence type="ECO:0000256" key="1">
    <source>
        <dbReference type="SAM" id="MobiDB-lite"/>
    </source>
</evidence>
<gene>
    <name evidence="3" type="ORF">CLO192961_LOCUS132696</name>
</gene>
<evidence type="ECO:0000256" key="2">
    <source>
        <dbReference type="SAM" id="SignalP"/>
    </source>
</evidence>
<feature type="compositionally biased region" description="Basic residues" evidence="1">
    <location>
        <begin position="301"/>
        <end position="310"/>
    </location>
</feature>
<feature type="signal peptide" evidence="2">
    <location>
        <begin position="1"/>
        <end position="25"/>
    </location>
</feature>
<feature type="region of interest" description="Disordered" evidence="1">
    <location>
        <begin position="56"/>
        <end position="89"/>
    </location>
</feature>
<sequence>MVAIKQASLLSTLPLLLAVSSQVLASQESGDFDLASRDEGAIYERAYDEEVYERDFDEELDERDFDDELDERDFDDELEERDYDDELYERDEDDIFERDEYDLYLEARGSAFSKPKAEKPKISRPKLQGGTNPVAMKDKDLKSSKNRGSGSSSMTVPFMLDTGSKHGRRSYLWARGSAFSKPKAEKPKISRPKLQGGTNPVAMKDKDLKSSKNRGSGSSSMTVPFMLDTGRGSKHGKRAYLRARGSAFSKPKAEKPKISRPKLQGGTNPVAMKDKDLKSSKNRGSGSSSMTVPFMLDTGRGSKHGKRAYLRARGSAFSKPKAEKPKISKPTLVGGTNPVAMKDKDLKSSKNRGSGASTMTVPIMLDTGKRRH</sequence>
<feature type="compositionally biased region" description="Basic residues" evidence="1">
    <location>
        <begin position="232"/>
        <end position="241"/>
    </location>
</feature>
<proteinExistence type="predicted"/>
<dbReference type="Proteomes" id="UP000766486">
    <property type="component" value="Unassembled WGS sequence"/>
</dbReference>
<feature type="region of interest" description="Disordered" evidence="1">
    <location>
        <begin position="112"/>
        <end position="161"/>
    </location>
</feature>
<comment type="caution">
    <text evidence="3">The sequence shown here is derived from an EMBL/GenBank/DDBJ whole genome shotgun (WGS) entry which is preliminary data.</text>
</comment>
<evidence type="ECO:0000313" key="4">
    <source>
        <dbReference type="Proteomes" id="UP000766486"/>
    </source>
</evidence>
<protein>
    <submittedName>
        <fullName evidence="3">Uncharacterized protein</fullName>
    </submittedName>
</protein>
<dbReference type="EMBL" id="CABFNS010000715">
    <property type="protein sequence ID" value="VUC24141.1"/>
    <property type="molecule type" value="Genomic_DNA"/>
</dbReference>
<accession>A0ABY6U178</accession>
<feature type="region of interest" description="Disordered" evidence="1">
    <location>
        <begin position="177"/>
        <end position="372"/>
    </location>
</feature>
<name>A0ABY6U178_BIOOC</name>
<feature type="chain" id="PRO_5045858422" evidence="2">
    <location>
        <begin position="26"/>
        <end position="372"/>
    </location>
</feature>